<comment type="caution">
    <text evidence="2">The sequence shown here is derived from an EMBL/GenBank/DDBJ whole genome shotgun (WGS) entry which is preliminary data.</text>
</comment>
<dbReference type="OrthoDB" id="6115916at2"/>
<evidence type="ECO:0000313" key="3">
    <source>
        <dbReference type="Proteomes" id="UP000027318"/>
    </source>
</evidence>
<gene>
    <name evidence="2" type="ORF">ADINL_2977</name>
</gene>
<organism evidence="2 3">
    <name type="scientific">Nitrincola lacisaponensis</name>
    <dbReference type="NCBI Taxonomy" id="267850"/>
    <lineage>
        <taxon>Bacteria</taxon>
        <taxon>Pseudomonadati</taxon>
        <taxon>Pseudomonadota</taxon>
        <taxon>Gammaproteobacteria</taxon>
        <taxon>Oceanospirillales</taxon>
        <taxon>Oceanospirillaceae</taxon>
        <taxon>Nitrincola</taxon>
    </lineage>
</organism>
<reference evidence="2 3" key="1">
    <citation type="journal article" date="2005" name="Int. J. Syst. Evol. Microbiol.">
        <title>Nitrincola lacisaponensis gen. nov., sp. nov., a novel alkaliphilic bacterium isolated from an alkaline, saline lake.</title>
        <authorList>
            <person name="Dimitriu P.A."/>
            <person name="Shukla S.K."/>
            <person name="Conradt J."/>
            <person name="Marquez M.C."/>
            <person name="Ventosa A."/>
            <person name="Maglia A."/>
            <person name="Peyton B.M."/>
            <person name="Pinkart H.C."/>
            <person name="Mormile M.R."/>
        </authorList>
    </citation>
    <scope>NUCLEOTIDE SEQUENCE [LARGE SCALE GENOMIC DNA]</scope>
    <source>
        <strain evidence="2 3">4CA</strain>
    </source>
</reference>
<evidence type="ECO:0000313" key="2">
    <source>
        <dbReference type="EMBL" id="KDE38522.1"/>
    </source>
</evidence>
<feature type="transmembrane region" description="Helical" evidence="1">
    <location>
        <begin position="81"/>
        <end position="101"/>
    </location>
</feature>
<keyword evidence="3" id="KW-1185">Reference proteome</keyword>
<dbReference type="Proteomes" id="UP000027318">
    <property type="component" value="Unassembled WGS sequence"/>
</dbReference>
<name>A0A063Y201_9GAMM</name>
<evidence type="ECO:0008006" key="4">
    <source>
        <dbReference type="Google" id="ProtNLM"/>
    </source>
</evidence>
<protein>
    <recommendedName>
        <fullName evidence="4">Galanin</fullName>
    </recommendedName>
</protein>
<dbReference type="Pfam" id="PF11335">
    <property type="entry name" value="DUF3137"/>
    <property type="match status" value="1"/>
</dbReference>
<keyword evidence="1" id="KW-1133">Transmembrane helix</keyword>
<dbReference type="EMBL" id="JMSZ01000042">
    <property type="protein sequence ID" value="KDE38522.1"/>
    <property type="molecule type" value="Genomic_DNA"/>
</dbReference>
<accession>A0A063Y201</accession>
<keyword evidence="1" id="KW-0472">Membrane</keyword>
<dbReference type="RefSeq" id="WP_036549834.1">
    <property type="nucleotide sequence ID" value="NZ_JMSZ01000042.1"/>
</dbReference>
<dbReference type="AlphaFoldDB" id="A0A063Y201"/>
<dbReference type="STRING" id="267850.ADINL_2977"/>
<evidence type="ECO:0000256" key="1">
    <source>
        <dbReference type="SAM" id="Phobius"/>
    </source>
</evidence>
<proteinExistence type="predicted"/>
<dbReference type="InterPro" id="IPR021484">
    <property type="entry name" value="DUF3137"/>
</dbReference>
<keyword evidence="1" id="KW-0812">Transmembrane</keyword>
<sequence length="360" mass="41127">MASTNTSSYQVSRKLKQSGIMMHLLVSEWRSFIKHTLLRKQKLPPSQQLDITLDDAARKTFEDALLPLETLRQQINQDAWILRKVALPLLLVYMVVCLFIFPVGKLLSFWVLALPLTLLCLPAGVIKETFFDAYEHYNDQFRHAFIPALAKSFGDIEYQQNGYIADERFKNRLPMGATSFDLGLAIARTEQEDYFCGTHRGCRWELVQANFFNYKHKSTFKGLLLLLELPRSFEGTTVINMRNPVKGAQRVHLEQGEFSDHLIVSSTDQISARSWLTPAVMERLYQLRLLFDGLKGHLAGSSLLLMLDTPNFLSLPPIDIPLTETKPCLHFVSELETLYQLIDTLLAQFPDLPPQTPRAV</sequence>